<reference evidence="16 17" key="1">
    <citation type="journal article" date="2018" name="Nat. Ecol. Evol.">
        <title>Pezizomycetes genomes reveal the molecular basis of ectomycorrhizal truffle lifestyle.</title>
        <authorList>
            <person name="Murat C."/>
            <person name="Payen T."/>
            <person name="Noel B."/>
            <person name="Kuo A."/>
            <person name="Morin E."/>
            <person name="Chen J."/>
            <person name="Kohler A."/>
            <person name="Krizsan K."/>
            <person name="Balestrini R."/>
            <person name="Da Silva C."/>
            <person name="Montanini B."/>
            <person name="Hainaut M."/>
            <person name="Levati E."/>
            <person name="Barry K.W."/>
            <person name="Belfiori B."/>
            <person name="Cichocki N."/>
            <person name="Clum A."/>
            <person name="Dockter R.B."/>
            <person name="Fauchery L."/>
            <person name="Guy J."/>
            <person name="Iotti M."/>
            <person name="Le Tacon F."/>
            <person name="Lindquist E.A."/>
            <person name="Lipzen A."/>
            <person name="Malagnac F."/>
            <person name="Mello A."/>
            <person name="Molinier V."/>
            <person name="Miyauchi S."/>
            <person name="Poulain J."/>
            <person name="Riccioni C."/>
            <person name="Rubini A."/>
            <person name="Sitrit Y."/>
            <person name="Splivallo R."/>
            <person name="Traeger S."/>
            <person name="Wang M."/>
            <person name="Zifcakova L."/>
            <person name="Wipf D."/>
            <person name="Zambonelli A."/>
            <person name="Paolocci F."/>
            <person name="Nowrousian M."/>
            <person name="Ottonello S."/>
            <person name="Baldrian P."/>
            <person name="Spatafora J.W."/>
            <person name="Henrissat B."/>
            <person name="Nagy L.G."/>
            <person name="Aury J.M."/>
            <person name="Wincker P."/>
            <person name="Grigoriev I.V."/>
            <person name="Bonfante P."/>
            <person name="Martin F.M."/>
        </authorList>
    </citation>
    <scope>NUCLEOTIDE SEQUENCE [LARGE SCALE GENOMIC DNA]</scope>
    <source>
        <strain evidence="16 17">RN42</strain>
    </source>
</reference>
<dbReference type="InterPro" id="IPR003593">
    <property type="entry name" value="AAA+_ATPase"/>
</dbReference>
<dbReference type="InterPro" id="IPR014851">
    <property type="entry name" value="BCS1_N"/>
</dbReference>
<evidence type="ECO:0000256" key="12">
    <source>
        <dbReference type="RuleBase" id="RU003651"/>
    </source>
</evidence>
<feature type="compositionally biased region" description="Basic and acidic residues" evidence="13">
    <location>
        <begin position="397"/>
        <end position="416"/>
    </location>
</feature>
<evidence type="ECO:0000256" key="3">
    <source>
        <dbReference type="ARBA" id="ARBA00022692"/>
    </source>
</evidence>
<name>A0A3N4IBC2_ASCIM</name>
<keyword evidence="5" id="KW-0999">Mitochondrion inner membrane</keyword>
<feature type="domain" description="AAA+ ATPase" evidence="14">
    <location>
        <begin position="297"/>
        <end position="495"/>
    </location>
</feature>
<evidence type="ECO:0000256" key="4">
    <source>
        <dbReference type="ARBA" id="ARBA00022741"/>
    </source>
</evidence>
<dbReference type="PROSITE" id="PS00674">
    <property type="entry name" value="AAA"/>
    <property type="match status" value="1"/>
</dbReference>
<dbReference type="SUPFAM" id="SSF52540">
    <property type="entry name" value="P-loop containing nucleoside triphosphate hydrolases"/>
    <property type="match status" value="1"/>
</dbReference>
<feature type="domain" description="BCS1 N-terminal" evidence="15">
    <location>
        <begin position="67"/>
        <end position="264"/>
    </location>
</feature>
<dbReference type="GO" id="GO:0016887">
    <property type="term" value="F:ATP hydrolysis activity"/>
    <property type="evidence" value="ECO:0007669"/>
    <property type="project" value="InterPro"/>
</dbReference>
<comment type="catalytic activity">
    <reaction evidence="11">
        <text>ATP + H2O = ADP + phosphate + H(+)</text>
        <dbReference type="Rhea" id="RHEA:13065"/>
        <dbReference type="ChEBI" id="CHEBI:15377"/>
        <dbReference type="ChEBI" id="CHEBI:15378"/>
        <dbReference type="ChEBI" id="CHEBI:30616"/>
        <dbReference type="ChEBI" id="CHEBI:43474"/>
        <dbReference type="ChEBI" id="CHEBI:456216"/>
    </reaction>
    <physiologicalReaction direction="left-to-right" evidence="11">
        <dbReference type="Rhea" id="RHEA:13066"/>
    </physiologicalReaction>
</comment>
<keyword evidence="17" id="KW-1185">Reference proteome</keyword>
<evidence type="ECO:0000256" key="7">
    <source>
        <dbReference type="ARBA" id="ARBA00022840"/>
    </source>
</evidence>
<keyword evidence="7 12" id="KW-0067">ATP-binding</keyword>
<evidence type="ECO:0000256" key="8">
    <source>
        <dbReference type="ARBA" id="ARBA00022989"/>
    </source>
</evidence>
<keyword evidence="10" id="KW-0472">Membrane</keyword>
<feature type="region of interest" description="Disordered" evidence="13">
    <location>
        <begin position="514"/>
        <end position="536"/>
    </location>
</feature>
<dbReference type="SMART" id="SM01024">
    <property type="entry name" value="BCS1_N"/>
    <property type="match status" value="1"/>
</dbReference>
<evidence type="ECO:0000256" key="6">
    <source>
        <dbReference type="ARBA" id="ARBA00022801"/>
    </source>
</evidence>
<dbReference type="InterPro" id="IPR003960">
    <property type="entry name" value="ATPase_AAA_CS"/>
</dbReference>
<dbReference type="InterPro" id="IPR050747">
    <property type="entry name" value="Mitochondrial_chaperone_BCS1"/>
</dbReference>
<dbReference type="STRING" id="1160509.A0A3N4IBC2"/>
<gene>
    <name evidence="16" type="ORF">BJ508DRAFT_71878</name>
</gene>
<dbReference type="Pfam" id="PF25426">
    <property type="entry name" value="AAA_lid_BCS1"/>
    <property type="match status" value="1"/>
</dbReference>
<dbReference type="AlphaFoldDB" id="A0A3N4IBC2"/>
<evidence type="ECO:0000259" key="15">
    <source>
        <dbReference type="SMART" id="SM01024"/>
    </source>
</evidence>
<evidence type="ECO:0000256" key="9">
    <source>
        <dbReference type="ARBA" id="ARBA00023128"/>
    </source>
</evidence>
<dbReference type="OrthoDB" id="10251412at2759"/>
<feature type="region of interest" description="Disordered" evidence="13">
    <location>
        <begin position="145"/>
        <end position="164"/>
    </location>
</feature>
<feature type="compositionally biased region" description="Acidic residues" evidence="13">
    <location>
        <begin position="370"/>
        <end position="384"/>
    </location>
</feature>
<dbReference type="InterPro" id="IPR003959">
    <property type="entry name" value="ATPase_AAA_core"/>
</dbReference>
<protein>
    <submittedName>
        <fullName evidence="16">P-loop containing nucleoside triphosphate hydrolase protein</fullName>
    </submittedName>
</protein>
<keyword evidence="4 12" id="KW-0547">Nucleotide-binding</keyword>
<dbReference type="GO" id="GO:0005743">
    <property type="term" value="C:mitochondrial inner membrane"/>
    <property type="evidence" value="ECO:0007669"/>
    <property type="project" value="UniProtKB-SubCell"/>
</dbReference>
<evidence type="ECO:0000256" key="5">
    <source>
        <dbReference type="ARBA" id="ARBA00022792"/>
    </source>
</evidence>
<keyword evidence="9" id="KW-0496">Mitochondrion</keyword>
<evidence type="ECO:0000256" key="13">
    <source>
        <dbReference type="SAM" id="MobiDB-lite"/>
    </source>
</evidence>
<proteinExistence type="inferred from homology"/>
<keyword evidence="6 16" id="KW-0378">Hydrolase</keyword>
<dbReference type="InterPro" id="IPR027417">
    <property type="entry name" value="P-loop_NTPase"/>
</dbReference>
<feature type="compositionally biased region" description="Basic and acidic residues" evidence="13">
    <location>
        <begin position="525"/>
        <end position="536"/>
    </location>
</feature>
<sequence length="610" mass="68698">MISTLLHQNPLMPNSLGGGGMPEGMDFSKLSSIPGFPILQKLLGSLGLDTSHLVTISLIITVTASFFGFLSHSLSGVRSSAFTLWSFISDNLVSSARIHSSDISFAQLMKWMEDRKINLDSRNFYVTSRLNPNSAAAKRMTMFRSRSPTDDDNGLESDEDNFGPKVKYEPAPGVTFFFYKGHLVIANRKIDVDHYWSPVGTDETLFLTTIGRSPQLLRELIAEARLHWHRKEIHKTTVYTVGKVHGSPAWDSGRPRPARDIRTVIMDEKDKELIKRDAKDYLHKDTLRWYMERGVPYRRGYLFHGPPGTGKTSLSLALAGYLNLNLYILSLSSSKMCDDTLSQLFMSLPTRCIVLLEDVDCAGIDNRADDIDDDLSTDDSESDGSLERGRKPAVSSKKTDRNVTRVSPLEKPEKVTSDVSSNSSKEPSPFPLPRNLAQNKRQSDLSFSGLLNVLDGVSSQEGRILIMTTNHKSALDDALIRPGRVDIDIEFTYADRSISKQVFQGLYSPLNREEDLATDEEEDAPTEKRPTTLSKVDPKKARLVELASRFAEKVPENEFSPAELQGYVMMHKHDPEGAVDGVEEWVQKTRVRKADLFKLRRRRLRNRRRD</sequence>
<evidence type="ECO:0000256" key="11">
    <source>
        <dbReference type="ARBA" id="ARBA00048778"/>
    </source>
</evidence>
<evidence type="ECO:0000259" key="14">
    <source>
        <dbReference type="SMART" id="SM00382"/>
    </source>
</evidence>
<comment type="similarity">
    <text evidence="2">Belongs to the AAA ATPase family. BCS1 subfamily.</text>
</comment>
<evidence type="ECO:0000256" key="2">
    <source>
        <dbReference type="ARBA" id="ARBA00007448"/>
    </source>
</evidence>
<evidence type="ECO:0000256" key="10">
    <source>
        <dbReference type="ARBA" id="ARBA00023136"/>
    </source>
</evidence>
<evidence type="ECO:0000313" key="16">
    <source>
        <dbReference type="EMBL" id="RPA83395.1"/>
    </source>
</evidence>
<keyword evidence="3" id="KW-0812">Transmembrane</keyword>
<feature type="compositionally biased region" description="Polar residues" evidence="13">
    <location>
        <begin position="417"/>
        <end position="426"/>
    </location>
</feature>
<keyword evidence="8" id="KW-1133">Transmembrane helix</keyword>
<dbReference type="GO" id="GO:0005524">
    <property type="term" value="F:ATP binding"/>
    <property type="evidence" value="ECO:0007669"/>
    <property type="project" value="UniProtKB-KW"/>
</dbReference>
<dbReference type="InterPro" id="IPR057495">
    <property type="entry name" value="AAA_lid_BCS1"/>
</dbReference>
<feature type="compositionally biased region" description="Acidic residues" evidence="13">
    <location>
        <begin position="150"/>
        <end position="161"/>
    </location>
</feature>
<evidence type="ECO:0000256" key="1">
    <source>
        <dbReference type="ARBA" id="ARBA00004434"/>
    </source>
</evidence>
<dbReference type="EMBL" id="ML119665">
    <property type="protein sequence ID" value="RPA83395.1"/>
    <property type="molecule type" value="Genomic_DNA"/>
</dbReference>
<dbReference type="Gene3D" id="3.40.50.300">
    <property type="entry name" value="P-loop containing nucleotide triphosphate hydrolases"/>
    <property type="match status" value="1"/>
</dbReference>
<dbReference type="Pfam" id="PF00004">
    <property type="entry name" value="AAA"/>
    <property type="match status" value="2"/>
</dbReference>
<accession>A0A3N4IBC2</accession>
<dbReference type="Proteomes" id="UP000275078">
    <property type="component" value="Unassembled WGS sequence"/>
</dbReference>
<dbReference type="SMART" id="SM00382">
    <property type="entry name" value="AAA"/>
    <property type="match status" value="1"/>
</dbReference>
<dbReference type="Pfam" id="PF08740">
    <property type="entry name" value="BCS1_N"/>
    <property type="match status" value="1"/>
</dbReference>
<evidence type="ECO:0000313" key="17">
    <source>
        <dbReference type="Proteomes" id="UP000275078"/>
    </source>
</evidence>
<organism evidence="16 17">
    <name type="scientific">Ascobolus immersus RN42</name>
    <dbReference type="NCBI Taxonomy" id="1160509"/>
    <lineage>
        <taxon>Eukaryota</taxon>
        <taxon>Fungi</taxon>
        <taxon>Dikarya</taxon>
        <taxon>Ascomycota</taxon>
        <taxon>Pezizomycotina</taxon>
        <taxon>Pezizomycetes</taxon>
        <taxon>Pezizales</taxon>
        <taxon>Ascobolaceae</taxon>
        <taxon>Ascobolus</taxon>
    </lineage>
</organism>
<feature type="region of interest" description="Disordered" evidence="13">
    <location>
        <begin position="370"/>
        <end position="436"/>
    </location>
</feature>
<comment type="subcellular location">
    <subcellularLocation>
        <location evidence="1">Mitochondrion inner membrane</location>
        <topology evidence="1">Single-pass membrane protein</topology>
    </subcellularLocation>
</comment>
<dbReference type="PANTHER" id="PTHR23070">
    <property type="entry name" value="BCS1 AAA-TYPE ATPASE"/>
    <property type="match status" value="1"/>
</dbReference>